<name>A0A2S7VL01_PHOAN</name>
<dbReference type="AlphaFoldDB" id="A0A2S7VL01"/>
<organism evidence="2 3">
    <name type="scientific">Photobacterium angustum</name>
    <dbReference type="NCBI Taxonomy" id="661"/>
    <lineage>
        <taxon>Bacteria</taxon>
        <taxon>Pseudomonadati</taxon>
        <taxon>Pseudomonadota</taxon>
        <taxon>Gammaproteobacteria</taxon>
        <taxon>Vibrionales</taxon>
        <taxon>Vibrionaceae</taxon>
        <taxon>Photobacterium</taxon>
    </lineage>
</organism>
<dbReference type="Proteomes" id="UP000238730">
    <property type="component" value="Unassembled WGS sequence"/>
</dbReference>
<keyword evidence="1" id="KW-0812">Transmembrane</keyword>
<keyword evidence="1" id="KW-0472">Membrane</keyword>
<sequence>MIEAKIENWGLKRVERYLPITQGLFKTINDKKLCQLCVVLSFFIGFITTFFIVSFEIYLELLGENWLALDNLIRLVVINIVFISLELFLLFEIGFITTAILINRASAKYQFCDRMKASLVRAVMELSEPVDNIHGIKPYKQFSKFRYIKVALYTGKDILSNFIIKALLQKSLSRSSVRVYIPLVSTLITGFWDAWVQQKALSEVRLRISARVYVLNQLAELEAKEMSQAYIIALLRLIAVRQSYKQECDINLEFFYDQLHKKKQCVITELESVDLLLASVDALTVNEKAELTVMTEYLFYFRRSPNRIEKQLLCKLGVLKATKRNPLLC</sequence>
<proteinExistence type="predicted"/>
<gene>
    <name evidence="2" type="ORF">BTO08_21730</name>
</gene>
<comment type="caution">
    <text evidence="2">The sequence shown here is derived from an EMBL/GenBank/DDBJ whole genome shotgun (WGS) entry which is preliminary data.</text>
</comment>
<dbReference type="NCBIfam" id="NF047767">
    <property type="entry name" value="LBF_2804_fam"/>
    <property type="match status" value="1"/>
</dbReference>
<keyword evidence="1" id="KW-1133">Transmembrane helix</keyword>
<dbReference type="OrthoDB" id="5826861at2"/>
<accession>A0A2S7VL01</accession>
<feature type="transmembrane region" description="Helical" evidence="1">
    <location>
        <begin position="33"/>
        <end position="55"/>
    </location>
</feature>
<feature type="transmembrane region" description="Helical" evidence="1">
    <location>
        <begin position="75"/>
        <end position="102"/>
    </location>
</feature>
<dbReference type="EMBL" id="MSCJ01000003">
    <property type="protein sequence ID" value="PQJ62833.1"/>
    <property type="molecule type" value="Genomic_DNA"/>
</dbReference>
<dbReference type="RefSeq" id="WP_105062597.1">
    <property type="nucleotide sequence ID" value="NZ_MSCJ01000003.1"/>
</dbReference>
<evidence type="ECO:0000256" key="1">
    <source>
        <dbReference type="SAM" id="Phobius"/>
    </source>
</evidence>
<evidence type="ECO:0000313" key="2">
    <source>
        <dbReference type="EMBL" id="PQJ62833.1"/>
    </source>
</evidence>
<protein>
    <submittedName>
        <fullName evidence="2">Uncharacterized protein</fullName>
    </submittedName>
</protein>
<evidence type="ECO:0000313" key="3">
    <source>
        <dbReference type="Proteomes" id="UP000238730"/>
    </source>
</evidence>
<reference evidence="2 3" key="1">
    <citation type="submission" date="2016-12" db="EMBL/GenBank/DDBJ databases">
        <title>Diversity of luminous bacteria.</title>
        <authorList>
            <person name="Yoshizawa S."/>
            <person name="Kogure K."/>
        </authorList>
    </citation>
    <scope>NUCLEOTIDE SEQUENCE [LARGE SCALE GENOMIC DNA]</scope>
    <source>
        <strain evidence="2 3">LC1-200</strain>
    </source>
</reference>